<gene>
    <name evidence="3" type="ORF">CR155_18880</name>
</gene>
<keyword evidence="1" id="KW-0472">Membrane</keyword>
<evidence type="ECO:0000313" key="4">
    <source>
        <dbReference type="Proteomes" id="UP000234328"/>
    </source>
</evidence>
<dbReference type="OrthoDB" id="9795827at2"/>
<feature type="transmembrane region" description="Helical" evidence="1">
    <location>
        <begin position="17"/>
        <end position="34"/>
    </location>
</feature>
<name>A0A2N4UBD4_9BURK</name>
<protein>
    <recommendedName>
        <fullName evidence="2">Haem-binding uptake Tiki superfamily ChaN domain-containing protein</fullName>
    </recommendedName>
</protein>
<sequence>MLEKPASHPFNVQRHGVWRYLLIGALAVILAACASKPRAINDVAALAQELSRYPISLLGEVHDNAEGHQLRRDALTEAIESGWRPAIAMEQFDREFQASLNAALESCVDAQCVIAAVSPDQGRWDWLFYQPVIELALRYRLPLLAANLSRSDAGRVMNSGLGTVFTPEELKELGLEDGPDPNLLQDQIREVIDGHCGMLPASLHEGMATAQIARDAMMALLMRRTAWSGGAAAPMPVVLLAGNGHVRRDKGVARWLTGYAVLAVGFTEAAAAPELFDRNIVVSAMPRSDPCETLQERFKN</sequence>
<dbReference type="InterPro" id="IPR007314">
    <property type="entry name" value="Cofac_haem-bd_dom"/>
</dbReference>
<dbReference type="RefSeq" id="WP_102071589.1">
    <property type="nucleotide sequence ID" value="NZ_PDNV01000014.1"/>
</dbReference>
<dbReference type="CDD" id="cd14727">
    <property type="entry name" value="ChanN-like"/>
    <property type="match status" value="1"/>
</dbReference>
<dbReference type="EMBL" id="PDNV01000014">
    <property type="protein sequence ID" value="PLC52317.1"/>
    <property type="molecule type" value="Genomic_DNA"/>
</dbReference>
<dbReference type="PROSITE" id="PS51257">
    <property type="entry name" value="PROKAR_LIPOPROTEIN"/>
    <property type="match status" value="1"/>
</dbReference>
<keyword evidence="1" id="KW-1133">Transmembrane helix</keyword>
<dbReference type="Proteomes" id="UP000234328">
    <property type="component" value="Unassembled WGS sequence"/>
</dbReference>
<dbReference type="SUPFAM" id="SSF159501">
    <property type="entry name" value="EreA/ChaN-like"/>
    <property type="match status" value="1"/>
</dbReference>
<dbReference type="AlphaFoldDB" id="A0A2N4UBD4"/>
<dbReference type="Pfam" id="PF04187">
    <property type="entry name" value="Cofac_haem_bdg"/>
    <property type="match status" value="1"/>
</dbReference>
<dbReference type="Gene3D" id="3.40.50.11550">
    <property type="match status" value="2"/>
</dbReference>
<keyword evidence="1" id="KW-0812">Transmembrane</keyword>
<accession>A0A2N4UBD4</accession>
<evidence type="ECO:0000313" key="3">
    <source>
        <dbReference type="EMBL" id="PLC52317.1"/>
    </source>
</evidence>
<evidence type="ECO:0000256" key="1">
    <source>
        <dbReference type="SAM" id="Phobius"/>
    </source>
</evidence>
<proteinExistence type="predicted"/>
<reference evidence="3 4" key="1">
    <citation type="submission" date="2017-10" db="EMBL/GenBank/DDBJ databases">
        <title>Two draft genome sequences of Pusillimonas sp. strains isolated from a nitrate- and radionuclide-contaminated groundwater in Russia.</title>
        <authorList>
            <person name="Grouzdev D.S."/>
            <person name="Tourova T.P."/>
            <person name="Goeva M.A."/>
            <person name="Babich T.L."/>
            <person name="Sokolova D.S."/>
            <person name="Abdullin R."/>
            <person name="Poltaraus A.B."/>
            <person name="Toshchakov S.V."/>
            <person name="Nazina T.N."/>
        </authorList>
    </citation>
    <scope>NUCLEOTIDE SEQUENCE [LARGE SCALE GENOMIC DNA]</scope>
    <source>
        <strain evidence="3 4">JR1/69-2-13</strain>
    </source>
</reference>
<feature type="domain" description="Haem-binding uptake Tiki superfamily ChaN" evidence="2">
    <location>
        <begin position="46"/>
        <end position="256"/>
    </location>
</feature>
<evidence type="ECO:0000259" key="2">
    <source>
        <dbReference type="Pfam" id="PF04187"/>
    </source>
</evidence>
<keyword evidence="4" id="KW-1185">Reference proteome</keyword>
<organism evidence="3 4">
    <name type="scientific">Pollutimonas nitritireducens</name>
    <dbReference type="NCBI Taxonomy" id="2045209"/>
    <lineage>
        <taxon>Bacteria</taxon>
        <taxon>Pseudomonadati</taxon>
        <taxon>Pseudomonadota</taxon>
        <taxon>Betaproteobacteria</taxon>
        <taxon>Burkholderiales</taxon>
        <taxon>Alcaligenaceae</taxon>
        <taxon>Pollutimonas</taxon>
    </lineage>
</organism>
<comment type="caution">
    <text evidence="3">The sequence shown here is derived from an EMBL/GenBank/DDBJ whole genome shotgun (WGS) entry which is preliminary data.</text>
</comment>